<organism evidence="7">
    <name type="scientific">Notodromas monacha</name>
    <dbReference type="NCBI Taxonomy" id="399045"/>
    <lineage>
        <taxon>Eukaryota</taxon>
        <taxon>Metazoa</taxon>
        <taxon>Ecdysozoa</taxon>
        <taxon>Arthropoda</taxon>
        <taxon>Crustacea</taxon>
        <taxon>Oligostraca</taxon>
        <taxon>Ostracoda</taxon>
        <taxon>Podocopa</taxon>
        <taxon>Podocopida</taxon>
        <taxon>Cypridocopina</taxon>
        <taxon>Cypridoidea</taxon>
        <taxon>Cyprididae</taxon>
        <taxon>Notodromas</taxon>
    </lineage>
</organism>
<protein>
    <recommendedName>
        <fullName evidence="9">Zinc transporter ZIP1</fullName>
    </recommendedName>
</protein>
<feature type="transmembrane region" description="Helical" evidence="6">
    <location>
        <begin position="342"/>
        <end position="362"/>
    </location>
</feature>
<evidence type="ECO:0000256" key="5">
    <source>
        <dbReference type="SAM" id="MobiDB-lite"/>
    </source>
</evidence>
<gene>
    <name evidence="7" type="ORF">NMOB1V02_LOCUS4618</name>
</gene>
<evidence type="ECO:0000256" key="6">
    <source>
        <dbReference type="SAM" id="Phobius"/>
    </source>
</evidence>
<comment type="subcellular location">
    <subcellularLocation>
        <location evidence="1">Membrane</location>
        <topology evidence="1">Multi-pass membrane protein</topology>
    </subcellularLocation>
</comment>
<evidence type="ECO:0008006" key="9">
    <source>
        <dbReference type="Google" id="ProtNLM"/>
    </source>
</evidence>
<dbReference type="Pfam" id="PF02535">
    <property type="entry name" value="Zip"/>
    <property type="match status" value="1"/>
</dbReference>
<feature type="region of interest" description="Disordered" evidence="5">
    <location>
        <begin position="178"/>
        <end position="219"/>
    </location>
</feature>
<dbReference type="PANTHER" id="PTHR11040">
    <property type="entry name" value="ZINC/IRON TRANSPORTER"/>
    <property type="match status" value="1"/>
</dbReference>
<dbReference type="InterPro" id="IPR003689">
    <property type="entry name" value="ZIP"/>
</dbReference>
<feature type="transmembrane region" description="Helical" evidence="6">
    <location>
        <begin position="12"/>
        <end position="34"/>
    </location>
</feature>
<feature type="compositionally biased region" description="Polar residues" evidence="5">
    <location>
        <begin position="207"/>
        <end position="217"/>
    </location>
</feature>
<feature type="transmembrane region" description="Helical" evidence="6">
    <location>
        <begin position="316"/>
        <end position="336"/>
    </location>
</feature>
<keyword evidence="2 6" id="KW-0812">Transmembrane</keyword>
<dbReference type="OrthoDB" id="448280at2759"/>
<feature type="transmembrane region" description="Helical" evidence="6">
    <location>
        <begin position="440"/>
        <end position="459"/>
    </location>
</feature>
<keyword evidence="4 6" id="KW-0472">Membrane</keyword>
<keyword evidence="8" id="KW-1185">Reference proteome</keyword>
<evidence type="ECO:0000313" key="7">
    <source>
        <dbReference type="EMBL" id="CAD7276870.1"/>
    </source>
</evidence>
<dbReference type="EMBL" id="CAJPEX010000737">
    <property type="protein sequence ID" value="CAG0917022.1"/>
    <property type="molecule type" value="Genomic_DNA"/>
</dbReference>
<dbReference type="EMBL" id="OA882774">
    <property type="protein sequence ID" value="CAD7276870.1"/>
    <property type="molecule type" value="Genomic_DNA"/>
</dbReference>
<feature type="transmembrane region" description="Helical" evidence="6">
    <location>
        <begin position="407"/>
        <end position="428"/>
    </location>
</feature>
<dbReference type="PANTHER" id="PTHR11040:SF203">
    <property type="entry name" value="FI18611P1-RELATED"/>
    <property type="match status" value="1"/>
</dbReference>
<evidence type="ECO:0000256" key="4">
    <source>
        <dbReference type="ARBA" id="ARBA00023136"/>
    </source>
</evidence>
<evidence type="ECO:0000256" key="1">
    <source>
        <dbReference type="ARBA" id="ARBA00004141"/>
    </source>
</evidence>
<dbReference type="AlphaFoldDB" id="A0A7R9BMB4"/>
<proteinExistence type="predicted"/>
<evidence type="ECO:0000313" key="8">
    <source>
        <dbReference type="Proteomes" id="UP000678499"/>
    </source>
</evidence>
<feature type="transmembrane region" description="Helical" evidence="6">
    <location>
        <begin position="374"/>
        <end position="395"/>
    </location>
</feature>
<name>A0A7R9BMB4_9CRUS</name>
<keyword evidence="3 6" id="KW-1133">Transmembrane helix</keyword>
<dbReference type="GO" id="GO:0005385">
    <property type="term" value="F:zinc ion transmembrane transporter activity"/>
    <property type="evidence" value="ECO:0007669"/>
    <property type="project" value="TreeGrafter"/>
</dbReference>
<evidence type="ECO:0000256" key="2">
    <source>
        <dbReference type="ARBA" id="ARBA00022692"/>
    </source>
</evidence>
<feature type="compositionally biased region" description="Polar residues" evidence="5">
    <location>
        <begin position="178"/>
        <end position="188"/>
    </location>
</feature>
<dbReference type="GO" id="GO:0005886">
    <property type="term" value="C:plasma membrane"/>
    <property type="evidence" value="ECO:0007669"/>
    <property type="project" value="TreeGrafter"/>
</dbReference>
<dbReference type="Proteomes" id="UP000678499">
    <property type="component" value="Unassembled WGS sequence"/>
</dbReference>
<sequence>MTDTTNAKVVSLFGLFFGTVFCGIFPIKVEQLLAAWHSYGDHESAARRSRWGDTLLSWLLCFGGGVLFATCFIHMIPEVREGFSAAKWDEDEFPWTELVISCGFFMIYFVEEIIHWALCLHAGHAHHAAETRTIRSCAANPYEPNRRSAAGPGGLSHPQADPVVPKFSLERSVEFTRNDVSNSSQASGASALKSKRRSVRGADDPVSSRSMATSGETWNIEEDGSVGASYLSRSLDSQESAKRKEATRLRIITEGHPKSYGAISVGLPNAGCQAAMITVANDVAQVPIVAVVDRDHGQQRSWSLVHEQAISPIRSVFIILALSFHSLFEGLAIGLQNTPTDVWYLFAAVSFHKFVITFCVGLELVVGGVRKMMVFLYIFVFALVSPIGVAIGIGLSETTGSTQVETLTTTFLSGIAAGTLLYVTFFEVLQREREREGNGVFRVVFVIAGYVCMIALEMIHGHGHSHDADPTVV</sequence>
<reference evidence="7" key="1">
    <citation type="submission" date="2020-11" db="EMBL/GenBank/DDBJ databases">
        <authorList>
            <person name="Tran Van P."/>
        </authorList>
    </citation>
    <scope>NUCLEOTIDE SEQUENCE</scope>
</reference>
<feature type="transmembrane region" description="Helical" evidence="6">
    <location>
        <begin position="55"/>
        <end position="77"/>
    </location>
</feature>
<accession>A0A7R9BMB4</accession>
<evidence type="ECO:0000256" key="3">
    <source>
        <dbReference type="ARBA" id="ARBA00022989"/>
    </source>
</evidence>